<sequence length="104" mass="12079">MNNTAGGAGKQKDDEIYWGLNDIYNLLSEFRYGRNFPFTSFQPLPALAKPCIEQIEEEGGNEEVESLLINNANEWNINNQAKCAIRDIFNYFIHSSNPRPFWYR</sequence>
<organism evidence="1 2">
    <name type="scientific">Streblomastix strix</name>
    <dbReference type="NCBI Taxonomy" id="222440"/>
    <lineage>
        <taxon>Eukaryota</taxon>
        <taxon>Metamonada</taxon>
        <taxon>Preaxostyla</taxon>
        <taxon>Oxymonadida</taxon>
        <taxon>Streblomastigidae</taxon>
        <taxon>Streblomastix</taxon>
    </lineage>
</organism>
<name>A0A5J4W5D6_9EUKA</name>
<accession>A0A5J4W5D6</accession>
<dbReference type="AlphaFoldDB" id="A0A5J4W5D6"/>
<protein>
    <submittedName>
        <fullName evidence="1">Uncharacterized protein</fullName>
    </submittedName>
</protein>
<evidence type="ECO:0000313" key="1">
    <source>
        <dbReference type="EMBL" id="KAA6389753.1"/>
    </source>
</evidence>
<dbReference type="Proteomes" id="UP000324800">
    <property type="component" value="Unassembled WGS sequence"/>
</dbReference>
<proteinExistence type="predicted"/>
<dbReference type="EMBL" id="SNRW01003471">
    <property type="protein sequence ID" value="KAA6389753.1"/>
    <property type="molecule type" value="Genomic_DNA"/>
</dbReference>
<reference evidence="1 2" key="1">
    <citation type="submission" date="2019-03" db="EMBL/GenBank/DDBJ databases">
        <title>Single cell metagenomics reveals metabolic interactions within the superorganism composed of flagellate Streblomastix strix and complex community of Bacteroidetes bacteria on its surface.</title>
        <authorList>
            <person name="Treitli S.C."/>
            <person name="Kolisko M."/>
            <person name="Husnik F."/>
            <person name="Keeling P."/>
            <person name="Hampl V."/>
        </authorList>
    </citation>
    <scope>NUCLEOTIDE SEQUENCE [LARGE SCALE GENOMIC DNA]</scope>
    <source>
        <strain evidence="1">ST1C</strain>
    </source>
</reference>
<evidence type="ECO:0000313" key="2">
    <source>
        <dbReference type="Proteomes" id="UP000324800"/>
    </source>
</evidence>
<gene>
    <name evidence="1" type="ORF">EZS28_014718</name>
</gene>
<comment type="caution">
    <text evidence="1">The sequence shown here is derived from an EMBL/GenBank/DDBJ whole genome shotgun (WGS) entry which is preliminary data.</text>
</comment>